<dbReference type="EC" id="2.7.1.17" evidence="4"/>
<feature type="domain" description="Carbohydrate kinase FGGY N-terminal" evidence="5">
    <location>
        <begin position="136"/>
        <end position="292"/>
    </location>
</feature>
<dbReference type="InterPro" id="IPR043129">
    <property type="entry name" value="ATPase_NBD"/>
</dbReference>
<dbReference type="GO" id="GO:0005829">
    <property type="term" value="C:cytosol"/>
    <property type="evidence" value="ECO:0007669"/>
    <property type="project" value="TreeGrafter"/>
</dbReference>
<evidence type="ECO:0000313" key="8">
    <source>
        <dbReference type="Proteomes" id="UP001153636"/>
    </source>
</evidence>
<comment type="catalytic activity">
    <reaction evidence="4">
        <text>D-xylulose + ATP = D-xylulose 5-phosphate + ADP + H(+)</text>
        <dbReference type="Rhea" id="RHEA:10964"/>
        <dbReference type="ChEBI" id="CHEBI:15378"/>
        <dbReference type="ChEBI" id="CHEBI:17140"/>
        <dbReference type="ChEBI" id="CHEBI:30616"/>
        <dbReference type="ChEBI" id="CHEBI:57737"/>
        <dbReference type="ChEBI" id="CHEBI:456216"/>
        <dbReference type="EC" id="2.7.1.17"/>
    </reaction>
</comment>
<dbReference type="Pfam" id="PF00370">
    <property type="entry name" value="FGGY_N"/>
    <property type="match status" value="1"/>
</dbReference>
<dbReference type="InterPro" id="IPR018484">
    <property type="entry name" value="FGGY_N"/>
</dbReference>
<gene>
    <name evidence="7" type="ORF">PSYICH_LOCUS7459</name>
</gene>
<evidence type="ECO:0000259" key="5">
    <source>
        <dbReference type="Pfam" id="PF00370"/>
    </source>
</evidence>
<comment type="function">
    <text evidence="4">Phosphorylates D-xylulose to produce D-xylulose 5-phosphate, a molecule that may play an important role in the regulation of glucose metabolism and lipogenesis.</text>
</comment>
<comment type="similarity">
    <text evidence="1 4">Belongs to the FGGY kinase family.</text>
</comment>
<dbReference type="PANTHER" id="PTHR10196:SF57">
    <property type="entry name" value="XYLULOSE KINASE"/>
    <property type="match status" value="1"/>
</dbReference>
<dbReference type="GO" id="GO:0005997">
    <property type="term" value="P:xylulose metabolic process"/>
    <property type="evidence" value="ECO:0007669"/>
    <property type="project" value="UniProtKB-UniRule"/>
</dbReference>
<dbReference type="Pfam" id="PF02782">
    <property type="entry name" value="FGGY_C"/>
    <property type="match status" value="1"/>
</dbReference>
<reference evidence="7" key="1">
    <citation type="submission" date="2022-01" db="EMBL/GenBank/DDBJ databases">
        <authorList>
            <person name="King R."/>
        </authorList>
    </citation>
    <scope>NUCLEOTIDE SEQUENCE</scope>
</reference>
<dbReference type="FunFam" id="3.30.420.40:FF:000118">
    <property type="entry name" value="Xylulose kinase 2"/>
    <property type="match status" value="1"/>
</dbReference>
<dbReference type="CDD" id="cd07776">
    <property type="entry name" value="ASKHA_NBD_FGGY_SpXK-like"/>
    <property type="match status" value="1"/>
</dbReference>
<dbReference type="PIRSF" id="PIRSF000538">
    <property type="entry name" value="GlpK"/>
    <property type="match status" value="1"/>
</dbReference>
<dbReference type="EMBL" id="OV651814">
    <property type="protein sequence ID" value="CAH1106254.1"/>
    <property type="molecule type" value="Genomic_DNA"/>
</dbReference>
<protein>
    <recommendedName>
        <fullName evidence="4">Xylulose kinase</fullName>
        <ecNumber evidence="4">2.7.1.17</ecNumber>
    </recommendedName>
</protein>
<evidence type="ECO:0000313" key="7">
    <source>
        <dbReference type="EMBL" id="CAH1106254.1"/>
    </source>
</evidence>
<dbReference type="GO" id="GO:0004856">
    <property type="term" value="F:D-xylulokinase activity"/>
    <property type="evidence" value="ECO:0007669"/>
    <property type="project" value="UniProtKB-UniRule"/>
</dbReference>
<dbReference type="GO" id="GO:0042732">
    <property type="term" value="P:D-xylose metabolic process"/>
    <property type="evidence" value="ECO:0007669"/>
    <property type="project" value="UniProtKB-UniRule"/>
</dbReference>
<sequence>MSCKCDSGGTDLSYLGLDLSTQQLKACVVDDNLQLITEAIVQYDTDLPEFRTTGGAHIDKTDNSIITSPTIMWVKALDIVLDKLTVAGVDFTKIAAVSGSGQQHGSVYWQKGSSDTLKKLKPDVFLHQQLAQSFAVTNSPIWMDSSTKKQCKELEDAVGGPLKLAEITGSRAYTRFTGSQIAKVFQTKPDAYKNTERISLVSSFLCSLFAGTIAPIDISDGSGMNLLDIHTKKWNEAVLNACAPNLAEKLGEAVPSYSEVGIISPYFVERYNFNPNCKVIACTGDNPASLIGMRLGEGWIAVSLGTSDTVFLWLSEPKVVLDGHVLCNPINKDAFMALLCFKNGSLTRERIRDNCAEGSWDIFSKLLDSTPRGNFGNIGLYYDKQEIIPFLHGDFRFTKNGCVSKFNSLEVEVRAVVEGQFIRNRAYSEDFGFKIDKNTKILATGGASKNKAILQVLSDVYNSPVYVQDAANSAMLGAAFQAKHGLLHDSKTYMEITSTVPEPHLICKPFADAEEIYRPMVNRYRQIVKELTDK</sequence>
<dbReference type="OrthoDB" id="1728974at2759"/>
<evidence type="ECO:0000256" key="1">
    <source>
        <dbReference type="ARBA" id="ARBA00009156"/>
    </source>
</evidence>
<evidence type="ECO:0000256" key="3">
    <source>
        <dbReference type="ARBA" id="ARBA00022777"/>
    </source>
</evidence>
<dbReference type="SUPFAM" id="SSF53067">
    <property type="entry name" value="Actin-like ATPase domain"/>
    <property type="match status" value="2"/>
</dbReference>
<keyword evidence="4" id="KW-0859">Xylose metabolism</keyword>
<feature type="domain" description="Carbohydrate kinase FGGY C-terminal" evidence="6">
    <location>
        <begin position="301"/>
        <end position="482"/>
    </location>
</feature>
<evidence type="ECO:0000256" key="4">
    <source>
        <dbReference type="RuleBase" id="RU367058"/>
    </source>
</evidence>
<keyword evidence="8" id="KW-1185">Reference proteome</keyword>
<organism evidence="7 8">
    <name type="scientific">Psylliodes chrysocephalus</name>
    <dbReference type="NCBI Taxonomy" id="3402493"/>
    <lineage>
        <taxon>Eukaryota</taxon>
        <taxon>Metazoa</taxon>
        <taxon>Ecdysozoa</taxon>
        <taxon>Arthropoda</taxon>
        <taxon>Hexapoda</taxon>
        <taxon>Insecta</taxon>
        <taxon>Pterygota</taxon>
        <taxon>Neoptera</taxon>
        <taxon>Endopterygota</taxon>
        <taxon>Coleoptera</taxon>
        <taxon>Polyphaga</taxon>
        <taxon>Cucujiformia</taxon>
        <taxon>Chrysomeloidea</taxon>
        <taxon>Chrysomelidae</taxon>
        <taxon>Galerucinae</taxon>
        <taxon>Alticini</taxon>
        <taxon>Psylliodes</taxon>
    </lineage>
</organism>
<dbReference type="InterPro" id="IPR018485">
    <property type="entry name" value="FGGY_C"/>
</dbReference>
<name>A0A9P0CWN6_9CUCU</name>
<proteinExistence type="inferred from homology"/>
<dbReference type="InterPro" id="IPR042024">
    <property type="entry name" value="D-XK_euk"/>
</dbReference>
<keyword evidence="4" id="KW-0067">ATP-binding</keyword>
<evidence type="ECO:0000256" key="2">
    <source>
        <dbReference type="ARBA" id="ARBA00022679"/>
    </source>
</evidence>
<dbReference type="Proteomes" id="UP001153636">
    <property type="component" value="Chromosome 2"/>
</dbReference>
<keyword evidence="3 4" id="KW-0418">Kinase</keyword>
<keyword evidence="4" id="KW-0547">Nucleotide-binding</keyword>
<dbReference type="AlphaFoldDB" id="A0A9P0CWN6"/>
<evidence type="ECO:0000259" key="6">
    <source>
        <dbReference type="Pfam" id="PF02782"/>
    </source>
</evidence>
<dbReference type="Gene3D" id="3.30.420.40">
    <property type="match status" value="2"/>
</dbReference>
<dbReference type="InterPro" id="IPR000577">
    <property type="entry name" value="Carb_kinase_FGGY"/>
</dbReference>
<keyword evidence="2 4" id="KW-0808">Transferase</keyword>
<keyword evidence="4" id="KW-0119">Carbohydrate metabolism</keyword>
<accession>A0A9P0CWN6</accession>
<dbReference type="GO" id="GO:0005524">
    <property type="term" value="F:ATP binding"/>
    <property type="evidence" value="ECO:0007669"/>
    <property type="project" value="UniProtKB-KW"/>
</dbReference>
<dbReference type="PANTHER" id="PTHR10196">
    <property type="entry name" value="SUGAR KINASE"/>
    <property type="match status" value="1"/>
</dbReference>